<keyword evidence="2" id="KW-1003">Cell membrane</keyword>
<comment type="subcellular location">
    <subcellularLocation>
        <location evidence="2">Cell inner membrane</location>
        <topology evidence="2">Peripheral membrane protein</topology>
        <orientation evidence="2">Cytoplasmic side</orientation>
    </subcellularLocation>
</comment>
<dbReference type="Pfam" id="PF00437">
    <property type="entry name" value="T2SSE"/>
    <property type="match status" value="1"/>
</dbReference>
<dbReference type="GO" id="GO:0005886">
    <property type="term" value="C:plasma membrane"/>
    <property type="evidence" value="ECO:0007669"/>
    <property type="project" value="UniProtKB-SubCell"/>
</dbReference>
<organism evidence="4 5">
    <name type="scientific">Comamonas antarctica</name>
    <dbReference type="NCBI Taxonomy" id="2743470"/>
    <lineage>
        <taxon>Bacteria</taxon>
        <taxon>Pseudomonadati</taxon>
        <taxon>Pseudomonadota</taxon>
        <taxon>Betaproteobacteria</taxon>
        <taxon>Burkholderiales</taxon>
        <taxon>Comamonadaceae</taxon>
        <taxon>Comamonas</taxon>
    </lineage>
</organism>
<dbReference type="GO" id="GO:0043684">
    <property type="term" value="C:type IV secretion system complex"/>
    <property type="evidence" value="ECO:0007669"/>
    <property type="project" value="UniProtKB-UniRule"/>
</dbReference>
<evidence type="ECO:0000313" key="4">
    <source>
        <dbReference type="EMBL" id="QKV55690.1"/>
    </source>
</evidence>
<dbReference type="SUPFAM" id="SSF52540">
    <property type="entry name" value="P-loop containing nucleoside triphosphate hydrolases"/>
    <property type="match status" value="1"/>
</dbReference>
<protein>
    <recommendedName>
        <fullName evidence="2">Type IV secretion system protein</fullName>
    </recommendedName>
</protein>
<dbReference type="Gene3D" id="3.40.50.300">
    <property type="entry name" value="P-loop containing nucleotide triphosphate hydrolases"/>
    <property type="match status" value="1"/>
</dbReference>
<keyword evidence="2" id="KW-0547">Nucleotide-binding</keyword>
<dbReference type="Gene3D" id="3.30.450.90">
    <property type="match status" value="1"/>
</dbReference>
<keyword evidence="2" id="KW-0472">Membrane</keyword>
<dbReference type="PANTHER" id="PTHR30486:SF6">
    <property type="entry name" value="TYPE IV PILUS RETRACTATION ATPASE PILT"/>
    <property type="match status" value="1"/>
</dbReference>
<feature type="domain" description="Bacterial type II secretion system protein E" evidence="3">
    <location>
        <begin position="162"/>
        <end position="296"/>
    </location>
</feature>
<keyword evidence="2" id="KW-0997">Cell inner membrane</keyword>
<dbReference type="GO" id="GO:0005524">
    <property type="term" value="F:ATP binding"/>
    <property type="evidence" value="ECO:0007669"/>
    <property type="project" value="UniProtKB-UniRule"/>
</dbReference>
<dbReference type="GO" id="GO:0044097">
    <property type="term" value="P:secretion by the type IV secretion system"/>
    <property type="evidence" value="ECO:0007669"/>
    <property type="project" value="InterPro"/>
</dbReference>
<keyword evidence="5" id="KW-1185">Reference proteome</keyword>
<dbReference type="InterPro" id="IPR027417">
    <property type="entry name" value="P-loop_NTPase"/>
</dbReference>
<dbReference type="GO" id="GO:0016887">
    <property type="term" value="F:ATP hydrolysis activity"/>
    <property type="evidence" value="ECO:0007669"/>
    <property type="project" value="InterPro"/>
</dbReference>
<dbReference type="CDD" id="cd01130">
    <property type="entry name" value="VirB11-like_ATPase"/>
    <property type="match status" value="1"/>
</dbReference>
<dbReference type="NCBIfam" id="TIGR02788">
    <property type="entry name" value="VirB11"/>
    <property type="match status" value="1"/>
</dbReference>
<evidence type="ECO:0000259" key="3">
    <source>
        <dbReference type="Pfam" id="PF00437"/>
    </source>
</evidence>
<dbReference type="EMBL" id="CP054842">
    <property type="protein sequence ID" value="QKV55690.1"/>
    <property type="molecule type" value="Genomic_DNA"/>
</dbReference>
<comment type="function">
    <text evidence="2">Part of the Type IV secretion system.</text>
</comment>
<accession>A0A6N1XCN6</accession>
<gene>
    <name evidence="4" type="primary">virB11</name>
    <name evidence="4" type="ORF">HUK68_22310</name>
</gene>
<keyword evidence="4" id="KW-0614">Plasmid</keyword>
<keyword evidence="2" id="KW-0067">ATP-binding</keyword>
<proteinExistence type="inferred from homology"/>
<dbReference type="Proteomes" id="UP000509579">
    <property type="component" value="Plasmid unnamed2"/>
</dbReference>
<dbReference type="AlphaFoldDB" id="A0A6N1XCN6"/>
<sequence length="340" mass="38254">MSQIASFRSKLSLLTHYLDDQQVTEIQINRPGELWLRRKGSYYAQQIAVPGLTYALLSSLAEVTASFKSLEVDRATPILSAEIPVNLEDGIPDFERGSYRTEMILPPVVPERTIAMTIRKQSLVRMTLPTYVEQGAFRFVNSDVEVGPCSDRRLLALYKAGHWAEFLQTAVLARKNIAISAGTYCGKTTCLNALVQDIPTYERIVTIEDSREIDPAQPNCVRLSYARHQATDQTAVTPATLLRSCMRLTPDRVIMGEVRGPEAVEFLGLLNTGHKGTLTTIHTDSPAEMYDRFGELMDGHTSLTRDQVIERVKRRIDVVVQWKYTERDGRYISEIHYAGA</sequence>
<dbReference type="KEGG" id="aant:HUK68_22310"/>
<evidence type="ECO:0000313" key="5">
    <source>
        <dbReference type="Proteomes" id="UP000509579"/>
    </source>
</evidence>
<comment type="similarity">
    <text evidence="1 2">Belongs to the GSP E family.</text>
</comment>
<reference evidence="4 5" key="1">
    <citation type="submission" date="2020-06" db="EMBL/GenBank/DDBJ databases">
        <title>Acidovorax antarctica sp. nov., isolated from Corinth ice sheet soil, Antarctic Fields Peninsula.</title>
        <authorList>
            <person name="Xu Q."/>
            <person name="Peng F."/>
        </authorList>
    </citation>
    <scope>NUCLEOTIDE SEQUENCE [LARGE SCALE GENOMIC DNA]</scope>
    <source>
        <strain evidence="4 5">16-35-5</strain>
        <plasmid evidence="4 5">unnamed2</plasmid>
    </source>
</reference>
<evidence type="ECO:0000256" key="2">
    <source>
        <dbReference type="RuleBase" id="RU366071"/>
    </source>
</evidence>
<evidence type="ECO:0000256" key="1">
    <source>
        <dbReference type="ARBA" id="ARBA00006611"/>
    </source>
</evidence>
<dbReference type="InterPro" id="IPR001482">
    <property type="entry name" value="T2SS/T4SS_dom"/>
</dbReference>
<dbReference type="PANTHER" id="PTHR30486">
    <property type="entry name" value="TWITCHING MOTILITY PROTEIN PILT"/>
    <property type="match status" value="1"/>
</dbReference>
<dbReference type="InterPro" id="IPR014155">
    <property type="entry name" value="VirB11"/>
</dbReference>
<geneLocation type="plasmid" evidence="4 5">
    <name>unnamed2</name>
</geneLocation>
<name>A0A6N1XCN6_9BURK</name>
<dbReference type="RefSeq" id="WP_175506476.1">
    <property type="nucleotide sequence ID" value="NZ_CP054842.1"/>
</dbReference>
<dbReference type="InterPro" id="IPR050921">
    <property type="entry name" value="T4SS_GSP_E_ATPase"/>
</dbReference>